<sequence length="319" mass="34061">MLGRWWPRRRQDETIARTAPDAEDAGDALRPRWLRWVLDLPADSAGADAHALAGPASPDPIAAAIDVARLPRLPALLPTLLAALRREDVRAQALADCVARDPVVAGEVLRVANSAYYRRARAVDDLTAAVQRLGHDGLRRVALAVLMRPIAQGERLPSGSRTFDRLWMHTQRHMTACALLAPGRCDASDVQLAAVLGTTGLSALLRHAPMPVLMRAAVEEAAALELHRAAARLTTRAARHWRVPDGVVDALEQAAEGDRRAPAAAVLVAGERLAMASVLGEDAPHADALPLALDAGTCRAVIARLAQEFPETPDTPQAG</sequence>
<dbReference type="EMBL" id="BNCF01000001">
    <property type="protein sequence ID" value="GHE24633.1"/>
    <property type="molecule type" value="Genomic_DNA"/>
</dbReference>
<proteinExistence type="predicted"/>
<feature type="domain" description="HDOD" evidence="1">
    <location>
        <begin position="70"/>
        <end position="257"/>
    </location>
</feature>
<dbReference type="PANTHER" id="PTHR33525:SF6">
    <property type="entry name" value="HDOD DOMAIN-CONTAINING PROTEIN"/>
    <property type="match status" value="1"/>
</dbReference>
<keyword evidence="3" id="KW-1185">Reference proteome</keyword>
<gene>
    <name evidence="2" type="ORF">GCM10007167_00080</name>
</gene>
<dbReference type="InterPro" id="IPR052340">
    <property type="entry name" value="RNase_Y/CdgJ"/>
</dbReference>
<accession>A0A919D9S1</accession>
<organism evidence="2 3">
    <name type="scientific">Vulcaniibacterium thermophilum</name>
    <dbReference type="NCBI Taxonomy" id="1169913"/>
    <lineage>
        <taxon>Bacteria</taxon>
        <taxon>Pseudomonadati</taxon>
        <taxon>Pseudomonadota</taxon>
        <taxon>Gammaproteobacteria</taxon>
        <taxon>Lysobacterales</taxon>
        <taxon>Lysobacteraceae</taxon>
        <taxon>Vulcaniibacterium</taxon>
    </lineage>
</organism>
<evidence type="ECO:0000259" key="1">
    <source>
        <dbReference type="PROSITE" id="PS51833"/>
    </source>
</evidence>
<dbReference type="SUPFAM" id="SSF109604">
    <property type="entry name" value="HD-domain/PDEase-like"/>
    <property type="match status" value="1"/>
</dbReference>
<dbReference type="RefSeq" id="WP_146471657.1">
    <property type="nucleotide sequence ID" value="NZ_BNCF01000001.1"/>
</dbReference>
<evidence type="ECO:0000313" key="3">
    <source>
        <dbReference type="Proteomes" id="UP000636453"/>
    </source>
</evidence>
<dbReference type="PANTHER" id="PTHR33525">
    <property type="match status" value="1"/>
</dbReference>
<dbReference type="AlphaFoldDB" id="A0A919D9S1"/>
<dbReference type="Pfam" id="PF08668">
    <property type="entry name" value="HDOD"/>
    <property type="match status" value="1"/>
</dbReference>
<reference evidence="2" key="2">
    <citation type="submission" date="2020-09" db="EMBL/GenBank/DDBJ databases">
        <authorList>
            <person name="Sun Q."/>
            <person name="Kim S."/>
        </authorList>
    </citation>
    <scope>NUCLEOTIDE SEQUENCE</scope>
    <source>
        <strain evidence="2">KCTC 32020</strain>
    </source>
</reference>
<dbReference type="OrthoDB" id="8770724at2"/>
<protein>
    <recommendedName>
        <fullName evidence="1">HDOD domain-containing protein</fullName>
    </recommendedName>
</protein>
<evidence type="ECO:0000313" key="2">
    <source>
        <dbReference type="EMBL" id="GHE24633.1"/>
    </source>
</evidence>
<reference evidence="2" key="1">
    <citation type="journal article" date="2014" name="Int. J. Syst. Evol. Microbiol.">
        <title>Complete genome sequence of Corynebacterium casei LMG S-19264T (=DSM 44701T), isolated from a smear-ripened cheese.</title>
        <authorList>
            <consortium name="US DOE Joint Genome Institute (JGI-PGF)"/>
            <person name="Walter F."/>
            <person name="Albersmeier A."/>
            <person name="Kalinowski J."/>
            <person name="Ruckert C."/>
        </authorList>
    </citation>
    <scope>NUCLEOTIDE SEQUENCE</scope>
    <source>
        <strain evidence="2">KCTC 32020</strain>
    </source>
</reference>
<dbReference type="Proteomes" id="UP000636453">
    <property type="component" value="Unassembled WGS sequence"/>
</dbReference>
<dbReference type="InterPro" id="IPR013976">
    <property type="entry name" value="HDOD"/>
</dbReference>
<name>A0A919D9S1_9GAMM</name>
<dbReference type="Gene3D" id="1.10.3210.10">
    <property type="entry name" value="Hypothetical protein af1432"/>
    <property type="match status" value="1"/>
</dbReference>
<dbReference type="PROSITE" id="PS51833">
    <property type="entry name" value="HDOD"/>
    <property type="match status" value="1"/>
</dbReference>
<comment type="caution">
    <text evidence="2">The sequence shown here is derived from an EMBL/GenBank/DDBJ whole genome shotgun (WGS) entry which is preliminary data.</text>
</comment>